<dbReference type="Pfam" id="PF05396">
    <property type="entry name" value="Phage_T7_Capsid"/>
    <property type="match status" value="1"/>
</dbReference>
<dbReference type="InterPro" id="IPR008768">
    <property type="entry name" value="Gp9-like"/>
</dbReference>
<evidence type="ECO:0000256" key="1">
    <source>
        <dbReference type="SAM" id="MobiDB-lite"/>
    </source>
</evidence>
<feature type="compositionally biased region" description="Basic and acidic residues" evidence="1">
    <location>
        <begin position="42"/>
        <end position="68"/>
    </location>
</feature>
<dbReference type="GO" id="GO:0019069">
    <property type="term" value="P:viral capsid assembly"/>
    <property type="evidence" value="ECO:0007669"/>
    <property type="project" value="InterPro"/>
</dbReference>
<gene>
    <name evidence="2" type="ORF">UFOVP348_39</name>
</gene>
<evidence type="ECO:0000313" key="2">
    <source>
        <dbReference type="EMBL" id="CAB4139104.1"/>
    </source>
</evidence>
<reference evidence="2" key="1">
    <citation type="submission" date="2020-04" db="EMBL/GenBank/DDBJ databases">
        <authorList>
            <person name="Chiriac C."/>
            <person name="Salcher M."/>
            <person name="Ghai R."/>
            <person name="Kavagutti S V."/>
        </authorList>
    </citation>
    <scope>NUCLEOTIDE SEQUENCE</scope>
</reference>
<feature type="region of interest" description="Disordered" evidence="1">
    <location>
        <begin position="1"/>
        <end position="91"/>
    </location>
</feature>
<accession>A0A6J5LWV5</accession>
<dbReference type="EMBL" id="LR796364">
    <property type="protein sequence ID" value="CAB4139104.1"/>
    <property type="molecule type" value="Genomic_DNA"/>
</dbReference>
<feature type="compositionally biased region" description="Pro residues" evidence="1">
    <location>
        <begin position="75"/>
        <end position="90"/>
    </location>
</feature>
<protein>
    <submittedName>
        <fullName evidence="2">Capsid assembly protein</fullName>
    </submittedName>
</protein>
<name>A0A6J5LWV5_9CAUD</name>
<feature type="compositionally biased region" description="Basic and acidic residues" evidence="1">
    <location>
        <begin position="15"/>
        <end position="27"/>
    </location>
</feature>
<organism evidence="2">
    <name type="scientific">uncultured Caudovirales phage</name>
    <dbReference type="NCBI Taxonomy" id="2100421"/>
    <lineage>
        <taxon>Viruses</taxon>
        <taxon>Duplodnaviria</taxon>
        <taxon>Heunggongvirae</taxon>
        <taxon>Uroviricota</taxon>
        <taxon>Caudoviricetes</taxon>
        <taxon>Peduoviridae</taxon>
        <taxon>Maltschvirus</taxon>
        <taxon>Maltschvirus maltsch</taxon>
    </lineage>
</organism>
<proteinExistence type="predicted"/>
<sequence length="262" mass="27872">MVDTVVIKSTPPATPEDHDQKMIDKVDAASNPPGEGTEGTPPEDRPQWLPEKFKSPEDMAKAYSELEAKLGQPKPVDPPVADPAATPPADPQAALAEKGLDLQDFSAEFAQKGELSAESYEKLGKAGYSRQIVDQYIEGQRAVAARFETDIMSEVGGAEKYSEITTWAKANLTPTEIAAYNTAVSSGNADQAKLAALGLGAKFEKANGSDPQRLLGGQSSGSTGDVFESMAQVTAAMKDPLYKNDPAFRAKIQAKLSRSNVI</sequence>